<dbReference type="InterPro" id="IPR036388">
    <property type="entry name" value="WH-like_DNA-bd_sf"/>
</dbReference>
<dbReference type="STRING" id="200361.A0A452ZYJ9"/>
<accession>A0A452ZYJ9</accession>
<dbReference type="Gene3D" id="3.40.50.300">
    <property type="entry name" value="P-loop containing nucleotide triphosphate hydrolases"/>
    <property type="match status" value="1"/>
</dbReference>
<dbReference type="InterPro" id="IPR042197">
    <property type="entry name" value="Apaf_helical"/>
</dbReference>
<dbReference type="Gramene" id="AET1Gv20973900.10">
    <property type="protein sequence ID" value="AET1Gv20973900.10"/>
    <property type="gene ID" value="AET1Gv20973900"/>
</dbReference>
<dbReference type="InterPro" id="IPR058922">
    <property type="entry name" value="WHD_DRP"/>
</dbReference>
<evidence type="ECO:0000259" key="9">
    <source>
        <dbReference type="Pfam" id="PF18052"/>
    </source>
</evidence>
<dbReference type="InterPro" id="IPR055414">
    <property type="entry name" value="LRR_R13L4/SHOC2-like"/>
</dbReference>
<dbReference type="Proteomes" id="UP000015105">
    <property type="component" value="Chromosome 1D"/>
</dbReference>
<dbReference type="InterPro" id="IPR032675">
    <property type="entry name" value="LRR_dom_sf"/>
</dbReference>
<reference evidence="12" key="5">
    <citation type="journal article" date="2021" name="G3 (Bethesda)">
        <title>Aegilops tauschii genome assembly Aet v5.0 features greater sequence contiguity and improved annotation.</title>
        <authorList>
            <person name="Wang L."/>
            <person name="Zhu T."/>
            <person name="Rodriguez J.C."/>
            <person name="Deal K.R."/>
            <person name="Dubcovsky J."/>
            <person name="McGuire P.E."/>
            <person name="Lux T."/>
            <person name="Spannagl M."/>
            <person name="Mayer K.F.X."/>
            <person name="Baldrich P."/>
            <person name="Meyers B.C."/>
            <person name="Huo N."/>
            <person name="Gu Y.Q."/>
            <person name="Zhou H."/>
            <person name="Devos K.M."/>
            <person name="Bennetzen J.L."/>
            <person name="Unver T."/>
            <person name="Budak H."/>
            <person name="Gulick P.J."/>
            <person name="Galiba G."/>
            <person name="Kalapos B."/>
            <person name="Nelson D.R."/>
            <person name="Li P."/>
            <person name="You F.M."/>
            <person name="Luo M.C."/>
            <person name="Dvorak J."/>
        </authorList>
    </citation>
    <scope>NUCLEOTIDE SEQUENCE [LARGE SCALE GENOMIC DNA]</scope>
    <source>
        <strain evidence="12">cv. AL8/78</strain>
    </source>
</reference>
<evidence type="ECO:0000259" key="8">
    <source>
        <dbReference type="Pfam" id="PF00931"/>
    </source>
</evidence>
<dbReference type="PRINTS" id="PR00364">
    <property type="entry name" value="DISEASERSIST"/>
</dbReference>
<dbReference type="Pfam" id="PF23598">
    <property type="entry name" value="LRR_14"/>
    <property type="match status" value="2"/>
</dbReference>
<evidence type="ECO:0000259" key="10">
    <source>
        <dbReference type="Pfam" id="PF23559"/>
    </source>
</evidence>
<dbReference type="InterPro" id="IPR038005">
    <property type="entry name" value="RX-like_CC"/>
</dbReference>
<dbReference type="AlphaFoldDB" id="A0A452ZYJ9"/>
<evidence type="ECO:0000256" key="1">
    <source>
        <dbReference type="ARBA" id="ARBA00008894"/>
    </source>
</evidence>
<keyword evidence="3" id="KW-0677">Repeat</keyword>
<name>A0A452ZYJ9_AEGTS</name>
<dbReference type="FunFam" id="3.40.50.300:FF:001091">
    <property type="entry name" value="Probable disease resistance protein At1g61300"/>
    <property type="match status" value="1"/>
</dbReference>
<dbReference type="Gene3D" id="1.10.10.10">
    <property type="entry name" value="Winged helix-like DNA-binding domain superfamily/Winged helix DNA-binding domain"/>
    <property type="match status" value="1"/>
</dbReference>
<dbReference type="EnsemblPlants" id="AET1Gv20973900.10">
    <property type="protein sequence ID" value="AET1Gv20973900.10"/>
    <property type="gene ID" value="AET1Gv20973900"/>
</dbReference>
<evidence type="ECO:0000313" key="12">
    <source>
        <dbReference type="EnsemblPlants" id="AET1Gv20973900.10"/>
    </source>
</evidence>
<dbReference type="SUPFAM" id="SSF52058">
    <property type="entry name" value="L domain-like"/>
    <property type="match status" value="1"/>
</dbReference>
<comment type="similarity">
    <text evidence="1">Belongs to the disease resistance NB-LRR family.</text>
</comment>
<dbReference type="PANTHER" id="PTHR23155">
    <property type="entry name" value="DISEASE RESISTANCE PROTEIN RP"/>
    <property type="match status" value="1"/>
</dbReference>
<evidence type="ECO:0000259" key="11">
    <source>
        <dbReference type="Pfam" id="PF23598"/>
    </source>
</evidence>
<feature type="domain" description="NB-ARC" evidence="8">
    <location>
        <begin position="247"/>
        <end position="415"/>
    </location>
</feature>
<dbReference type="InterPro" id="IPR002182">
    <property type="entry name" value="NB-ARC"/>
</dbReference>
<reference evidence="13" key="1">
    <citation type="journal article" date="2014" name="Science">
        <title>Ancient hybridizations among the ancestral genomes of bread wheat.</title>
        <authorList>
            <consortium name="International Wheat Genome Sequencing Consortium,"/>
            <person name="Marcussen T."/>
            <person name="Sandve S.R."/>
            <person name="Heier L."/>
            <person name="Spannagl M."/>
            <person name="Pfeifer M."/>
            <person name="Jakobsen K.S."/>
            <person name="Wulff B.B."/>
            <person name="Steuernagel B."/>
            <person name="Mayer K.F."/>
            <person name="Olsen O.A."/>
        </authorList>
    </citation>
    <scope>NUCLEOTIDE SEQUENCE [LARGE SCALE GENOMIC DNA]</scope>
    <source>
        <strain evidence="13">cv. AL8/78</strain>
    </source>
</reference>
<feature type="domain" description="Disease resistance N-terminal" evidence="9">
    <location>
        <begin position="86"/>
        <end position="175"/>
    </location>
</feature>
<feature type="region of interest" description="Disordered" evidence="7">
    <location>
        <begin position="56"/>
        <end position="75"/>
    </location>
</feature>
<evidence type="ECO:0000256" key="7">
    <source>
        <dbReference type="SAM" id="MobiDB-lite"/>
    </source>
</evidence>
<dbReference type="InterPro" id="IPR044974">
    <property type="entry name" value="Disease_R_plants"/>
</dbReference>
<sequence>DTFSSLPPPPHGSAAERKRAPLLVPSAVAPLPPSPFTKHQSLSCFFSLANLASSPESRAEQIQSQGGGGERRGRREMAGVGVGTGAMNSLLGKLTALLSDEYNLLKRVRKEIQFLKCELDRIQAFLHILADMEKFDDLTKKRRDSLRDLSYEMEDCIDRFMDRLGNRDAKRGFIKRTMRRLRTMWTRHDIANLVKDLKARVMEESERNERYKLDESYYSATRTVEIDLRITTLHEEVNGLVAMDGRVKHITALLMDESMELKVVPIVGSGGLGKTTLAMKVYRTIGGAFQCQASVSVSRTLDPVKLLKDILSQVDGDAYKECQSWEKEQVTRKIKQILTGKRYFIVIDDVWKEEHWKLLKSAFPENNNGSRIITTTRITDVANGCCSNSSGQPYKMEPLDDVASRKLFFKRIFSSDDSCPAELKDVSTRILEKCGGLPLAIITFASLLSNKTHKKDEWERLQESIGTGPSLDSDGNLKGMKDILLLSYWDLPHHLKTCLLYLCIYPEDCRIKCEELKWKWVAEGFLDRRWGRLDEVAENCINELINRNMIQPIDIDDDGTVKYCRVHDMVLDLIISLSDEENFATVLNGRICNSFPSKIRRLSMQSSGKEHKGAVGAITETKIHIRSLTVFESDKPIVPHLVDFHALRVLDLFGCDSLENKHVKHIGSSRQLRYLRIGYSKITELPVEIGKLQHLETLDLRCCYSLLRVPSTVVELQKLVRLFVGNKTQLPASGFRSLQALEELQFNETDDPVRFAEEVNESGKCNLRYLHTGEVMVKCLLCNPCSTYPCLQVLKIQPAIGMVPRGIASLKNLVKLFMIVNEFDQEDLQALMGMPSLAHLQLCVKWAIKEEKLTVGSNGFKLLKFFDFQYLDTMFPHSFEEPMSPGGLRLTFAPGAVPALRRIRFDLDPMWVALDFFANLGVEYFSVLAHLEIVISCFQAAPGRVKALECSIEKVIKLNPDREICVRRIAKDQMMKDLLDRMLQHLNL</sequence>
<keyword evidence="13" id="KW-1185">Reference proteome</keyword>
<proteinExistence type="inferred from homology"/>
<dbReference type="SUPFAM" id="SSF52540">
    <property type="entry name" value="P-loop containing nucleoside triphosphate hydrolases"/>
    <property type="match status" value="1"/>
</dbReference>
<dbReference type="Pfam" id="PF23559">
    <property type="entry name" value="WHD_DRP"/>
    <property type="match status" value="1"/>
</dbReference>
<dbReference type="Pfam" id="PF18052">
    <property type="entry name" value="Rx_N"/>
    <property type="match status" value="1"/>
</dbReference>
<evidence type="ECO:0000256" key="4">
    <source>
        <dbReference type="ARBA" id="ARBA00022741"/>
    </source>
</evidence>
<dbReference type="GO" id="GO:0009626">
    <property type="term" value="P:plant-type hypersensitive response"/>
    <property type="evidence" value="ECO:0007669"/>
    <property type="project" value="UniProtKB-ARBA"/>
</dbReference>
<dbReference type="GO" id="GO:0042742">
    <property type="term" value="P:defense response to bacterium"/>
    <property type="evidence" value="ECO:0007669"/>
    <property type="project" value="UniProtKB-ARBA"/>
</dbReference>
<dbReference type="InterPro" id="IPR041118">
    <property type="entry name" value="Rx_N"/>
</dbReference>
<dbReference type="Pfam" id="PF00931">
    <property type="entry name" value="NB-ARC"/>
    <property type="match status" value="1"/>
</dbReference>
<evidence type="ECO:0000256" key="5">
    <source>
        <dbReference type="ARBA" id="ARBA00022821"/>
    </source>
</evidence>
<feature type="domain" description="Disease resistance R13L4/SHOC-2-like LRR" evidence="11">
    <location>
        <begin position="624"/>
        <end position="761"/>
    </location>
</feature>
<dbReference type="FunFam" id="1.10.10.10:FF:000322">
    <property type="entry name" value="Probable disease resistance protein At1g63360"/>
    <property type="match status" value="1"/>
</dbReference>
<evidence type="ECO:0000313" key="13">
    <source>
        <dbReference type="Proteomes" id="UP000015105"/>
    </source>
</evidence>
<feature type="domain" description="Disease resistance protein winged helix" evidence="10">
    <location>
        <begin position="504"/>
        <end position="574"/>
    </location>
</feature>
<organism evidence="12 13">
    <name type="scientific">Aegilops tauschii subsp. strangulata</name>
    <name type="common">Goatgrass</name>
    <dbReference type="NCBI Taxonomy" id="200361"/>
    <lineage>
        <taxon>Eukaryota</taxon>
        <taxon>Viridiplantae</taxon>
        <taxon>Streptophyta</taxon>
        <taxon>Embryophyta</taxon>
        <taxon>Tracheophyta</taxon>
        <taxon>Spermatophyta</taxon>
        <taxon>Magnoliopsida</taxon>
        <taxon>Liliopsida</taxon>
        <taxon>Poales</taxon>
        <taxon>Poaceae</taxon>
        <taxon>BOP clade</taxon>
        <taxon>Pooideae</taxon>
        <taxon>Triticodae</taxon>
        <taxon>Triticeae</taxon>
        <taxon>Triticinae</taxon>
        <taxon>Aegilops</taxon>
    </lineage>
</organism>
<protein>
    <recommendedName>
        <fullName evidence="14">NB-ARC domain-containing protein</fullName>
    </recommendedName>
</protein>
<dbReference type="Gene3D" id="3.80.10.10">
    <property type="entry name" value="Ribonuclease Inhibitor"/>
    <property type="match status" value="1"/>
</dbReference>
<evidence type="ECO:0000256" key="6">
    <source>
        <dbReference type="ARBA" id="ARBA00023054"/>
    </source>
</evidence>
<evidence type="ECO:0000256" key="3">
    <source>
        <dbReference type="ARBA" id="ARBA00022737"/>
    </source>
</evidence>
<dbReference type="Gene3D" id="1.20.5.4130">
    <property type="match status" value="1"/>
</dbReference>
<reference evidence="12" key="4">
    <citation type="submission" date="2019-03" db="UniProtKB">
        <authorList>
            <consortium name="EnsemblPlants"/>
        </authorList>
    </citation>
    <scope>IDENTIFICATION</scope>
</reference>
<evidence type="ECO:0000256" key="2">
    <source>
        <dbReference type="ARBA" id="ARBA00022614"/>
    </source>
</evidence>
<keyword evidence="6" id="KW-0175">Coiled coil</keyword>
<dbReference type="InterPro" id="IPR027417">
    <property type="entry name" value="P-loop_NTPase"/>
</dbReference>
<dbReference type="GO" id="GO:0043531">
    <property type="term" value="F:ADP binding"/>
    <property type="evidence" value="ECO:0007669"/>
    <property type="project" value="InterPro"/>
</dbReference>
<dbReference type="PANTHER" id="PTHR23155:SF1228">
    <property type="entry name" value="NB-ARC DOMAIN CONTAINING PROTEIN, EXPRESSED"/>
    <property type="match status" value="1"/>
</dbReference>
<dbReference type="CDD" id="cd14798">
    <property type="entry name" value="RX-CC_like"/>
    <property type="match status" value="1"/>
</dbReference>
<keyword evidence="4" id="KW-0547">Nucleotide-binding</keyword>
<evidence type="ECO:0008006" key="14">
    <source>
        <dbReference type="Google" id="ProtNLM"/>
    </source>
</evidence>
<dbReference type="Gene3D" id="1.10.8.430">
    <property type="entry name" value="Helical domain of apoptotic protease-activating factors"/>
    <property type="match status" value="1"/>
</dbReference>
<dbReference type="GO" id="GO:0002758">
    <property type="term" value="P:innate immune response-activating signaling pathway"/>
    <property type="evidence" value="ECO:0007669"/>
    <property type="project" value="UniProtKB-ARBA"/>
</dbReference>
<keyword evidence="2" id="KW-0433">Leucine-rich repeat</keyword>
<reference evidence="13" key="2">
    <citation type="journal article" date="2017" name="Nat. Plants">
        <title>The Aegilops tauschii genome reveals multiple impacts of transposons.</title>
        <authorList>
            <person name="Zhao G."/>
            <person name="Zou C."/>
            <person name="Li K."/>
            <person name="Wang K."/>
            <person name="Li T."/>
            <person name="Gao L."/>
            <person name="Zhang X."/>
            <person name="Wang H."/>
            <person name="Yang Z."/>
            <person name="Liu X."/>
            <person name="Jiang W."/>
            <person name="Mao L."/>
            <person name="Kong X."/>
            <person name="Jiao Y."/>
            <person name="Jia J."/>
        </authorList>
    </citation>
    <scope>NUCLEOTIDE SEQUENCE [LARGE SCALE GENOMIC DNA]</scope>
    <source>
        <strain evidence="13">cv. AL8/78</strain>
    </source>
</reference>
<feature type="domain" description="Disease resistance R13L4/SHOC-2-like LRR" evidence="11">
    <location>
        <begin position="785"/>
        <end position="962"/>
    </location>
</feature>
<reference evidence="12" key="3">
    <citation type="journal article" date="2017" name="Nature">
        <title>Genome sequence of the progenitor of the wheat D genome Aegilops tauschii.</title>
        <authorList>
            <person name="Luo M.C."/>
            <person name="Gu Y.Q."/>
            <person name="Puiu D."/>
            <person name="Wang H."/>
            <person name="Twardziok S.O."/>
            <person name="Deal K.R."/>
            <person name="Huo N."/>
            <person name="Zhu T."/>
            <person name="Wang L."/>
            <person name="Wang Y."/>
            <person name="McGuire P.E."/>
            <person name="Liu S."/>
            <person name="Long H."/>
            <person name="Ramasamy R.K."/>
            <person name="Rodriguez J.C."/>
            <person name="Van S.L."/>
            <person name="Yuan L."/>
            <person name="Wang Z."/>
            <person name="Xia Z."/>
            <person name="Xiao L."/>
            <person name="Anderson O.D."/>
            <person name="Ouyang S."/>
            <person name="Liang Y."/>
            <person name="Zimin A.V."/>
            <person name="Pertea G."/>
            <person name="Qi P."/>
            <person name="Bennetzen J.L."/>
            <person name="Dai X."/>
            <person name="Dawson M.W."/>
            <person name="Muller H.G."/>
            <person name="Kugler K."/>
            <person name="Rivarola-Duarte L."/>
            <person name="Spannagl M."/>
            <person name="Mayer K.F.X."/>
            <person name="Lu F.H."/>
            <person name="Bevan M.W."/>
            <person name="Leroy P."/>
            <person name="Li P."/>
            <person name="You F.M."/>
            <person name="Sun Q."/>
            <person name="Liu Z."/>
            <person name="Lyons E."/>
            <person name="Wicker T."/>
            <person name="Salzberg S.L."/>
            <person name="Devos K.M."/>
            <person name="Dvorak J."/>
        </authorList>
    </citation>
    <scope>NUCLEOTIDE SEQUENCE [LARGE SCALE GENOMIC DNA]</scope>
    <source>
        <strain evidence="12">cv. AL8/78</strain>
    </source>
</reference>
<keyword evidence="5" id="KW-0611">Plant defense</keyword>